<dbReference type="AlphaFoldDB" id="A0A8D8QDV2"/>
<keyword evidence="1" id="KW-0472">Membrane</keyword>
<proteinExistence type="predicted"/>
<evidence type="ECO:0000313" key="2">
    <source>
        <dbReference type="EMBL" id="CAG6629920.1"/>
    </source>
</evidence>
<keyword evidence="1" id="KW-0812">Transmembrane</keyword>
<name>A0A8D8QDV2_9HEMI</name>
<reference evidence="2" key="1">
    <citation type="submission" date="2021-05" db="EMBL/GenBank/DDBJ databases">
        <authorList>
            <person name="Alioto T."/>
            <person name="Alioto T."/>
            <person name="Gomez Garrido J."/>
        </authorList>
    </citation>
    <scope>NUCLEOTIDE SEQUENCE</scope>
</reference>
<sequence>MNSVKSAFFKNSSRIIDLKFFFSPFSIKNELFSYLVTKFFICEFSIFGAIFKPRTFTQYSSLCLSFFKFPIFFPPKFIIFVLDSVPAMWIAAKGRGKLVAYNSDSQGTQYGVL</sequence>
<organism evidence="2">
    <name type="scientific">Cacopsylla melanoneura</name>
    <dbReference type="NCBI Taxonomy" id="428564"/>
    <lineage>
        <taxon>Eukaryota</taxon>
        <taxon>Metazoa</taxon>
        <taxon>Ecdysozoa</taxon>
        <taxon>Arthropoda</taxon>
        <taxon>Hexapoda</taxon>
        <taxon>Insecta</taxon>
        <taxon>Pterygota</taxon>
        <taxon>Neoptera</taxon>
        <taxon>Paraneoptera</taxon>
        <taxon>Hemiptera</taxon>
        <taxon>Sternorrhyncha</taxon>
        <taxon>Psylloidea</taxon>
        <taxon>Psyllidae</taxon>
        <taxon>Psyllinae</taxon>
        <taxon>Cacopsylla</taxon>
    </lineage>
</organism>
<feature type="transmembrane region" description="Helical" evidence="1">
    <location>
        <begin position="31"/>
        <end position="51"/>
    </location>
</feature>
<dbReference type="EMBL" id="HBUF01072123">
    <property type="protein sequence ID" value="CAG6629920.1"/>
    <property type="molecule type" value="Transcribed_RNA"/>
</dbReference>
<feature type="transmembrane region" description="Helical" evidence="1">
    <location>
        <begin position="71"/>
        <end position="92"/>
    </location>
</feature>
<accession>A0A8D8QDV2</accession>
<keyword evidence="1" id="KW-1133">Transmembrane helix</keyword>
<evidence type="ECO:0000256" key="1">
    <source>
        <dbReference type="SAM" id="Phobius"/>
    </source>
</evidence>
<protein>
    <submittedName>
        <fullName evidence="2">Uncharacterized protein</fullName>
    </submittedName>
</protein>
<dbReference type="EMBL" id="HBUF01072122">
    <property type="protein sequence ID" value="CAG6629919.1"/>
    <property type="molecule type" value="Transcribed_RNA"/>
</dbReference>